<dbReference type="AlphaFoldDB" id="A0AAE0GNR2"/>
<evidence type="ECO:0000313" key="1">
    <source>
        <dbReference type="EMBL" id="KAK3281443.1"/>
    </source>
</evidence>
<organism evidence="1 2">
    <name type="scientific">Cymbomonas tetramitiformis</name>
    <dbReference type="NCBI Taxonomy" id="36881"/>
    <lineage>
        <taxon>Eukaryota</taxon>
        <taxon>Viridiplantae</taxon>
        <taxon>Chlorophyta</taxon>
        <taxon>Pyramimonadophyceae</taxon>
        <taxon>Pyramimonadales</taxon>
        <taxon>Pyramimonadaceae</taxon>
        <taxon>Cymbomonas</taxon>
    </lineage>
</organism>
<dbReference type="Proteomes" id="UP001190700">
    <property type="component" value="Unassembled WGS sequence"/>
</dbReference>
<evidence type="ECO:0000313" key="2">
    <source>
        <dbReference type="Proteomes" id="UP001190700"/>
    </source>
</evidence>
<proteinExistence type="predicted"/>
<dbReference type="EMBL" id="LGRX02003837">
    <property type="protein sequence ID" value="KAK3281443.1"/>
    <property type="molecule type" value="Genomic_DNA"/>
</dbReference>
<reference evidence="1 2" key="1">
    <citation type="journal article" date="2015" name="Genome Biol. Evol.">
        <title>Comparative Genomics of a Bacterivorous Green Alga Reveals Evolutionary Causalities and Consequences of Phago-Mixotrophic Mode of Nutrition.</title>
        <authorList>
            <person name="Burns J.A."/>
            <person name="Paasch A."/>
            <person name="Narechania A."/>
            <person name="Kim E."/>
        </authorList>
    </citation>
    <scope>NUCLEOTIDE SEQUENCE [LARGE SCALE GENOMIC DNA]</scope>
    <source>
        <strain evidence="1 2">PLY_AMNH</strain>
    </source>
</reference>
<gene>
    <name evidence="1" type="ORF">CYMTET_10769</name>
</gene>
<name>A0AAE0GNR2_9CHLO</name>
<accession>A0AAE0GNR2</accession>
<sequence length="95" mass="10394">MRPYCTSGVSGESEVDSDRWDIEAWEGRIEQRLRDARGAGPTVVLWVNAAVDLVADLLYYFFPSSVPERLVNVAPTGVACGMDDVSLGRVSCQVD</sequence>
<keyword evidence="2" id="KW-1185">Reference proteome</keyword>
<comment type="caution">
    <text evidence="1">The sequence shown here is derived from an EMBL/GenBank/DDBJ whole genome shotgun (WGS) entry which is preliminary data.</text>
</comment>
<protein>
    <submittedName>
        <fullName evidence="1">Uncharacterized protein</fullName>
    </submittedName>
</protein>